<dbReference type="PANTHER" id="PTHR34385">
    <property type="entry name" value="D-ALANYL-D-ALANINE CARBOXYPEPTIDASE"/>
    <property type="match status" value="1"/>
</dbReference>
<keyword evidence="3" id="KW-1185">Reference proteome</keyword>
<evidence type="ECO:0000313" key="3">
    <source>
        <dbReference type="Proteomes" id="UP000609849"/>
    </source>
</evidence>
<dbReference type="Proteomes" id="UP000609849">
    <property type="component" value="Unassembled WGS sequence"/>
</dbReference>
<name>A0ABR7JPA3_9FIRM</name>
<sequence length="270" mass="31734">MSMLIEEYITLKLTEEDLHSGDLILVNQDNEFKQMGVNLLPVDSLYFEIYGGQPIYISQEINKPLLKLIDAINAKKKFVAVSGYRSEEEQKEIYNNSILENGIEFTQKYIARPRESEHQTGLAIDLGEVVENVDFICPSFPHDGICKNFKDLAEEYGFIMRYKKDKESITKISEEKWHFRYVGIPHAKLINKYNYCLEEYIDFLRKFEYNTNHLKIEEDNLRIEIFYIEMKDKIIEINLSKNKKYHVSGNNIDGFIITLFEDMGMNSYAL</sequence>
<comment type="caution">
    <text evidence="2">The sequence shown here is derived from an EMBL/GenBank/DDBJ whole genome shotgun (WGS) entry which is preliminary data.</text>
</comment>
<keyword evidence="2" id="KW-0121">Carboxypeptidase</keyword>
<organism evidence="2 3">
    <name type="scientific">Romboutsia faecis</name>
    <dbReference type="NCBI Taxonomy" id="2764597"/>
    <lineage>
        <taxon>Bacteria</taxon>
        <taxon>Bacillati</taxon>
        <taxon>Bacillota</taxon>
        <taxon>Clostridia</taxon>
        <taxon>Peptostreptococcales</taxon>
        <taxon>Peptostreptococcaceae</taxon>
        <taxon>Romboutsia</taxon>
    </lineage>
</organism>
<feature type="domain" description="D-alanyl-D-alanine carboxypeptidase-like core" evidence="1">
    <location>
        <begin position="56"/>
        <end position="183"/>
    </location>
</feature>
<dbReference type="InterPro" id="IPR009045">
    <property type="entry name" value="Zn_M74/Hedgehog-like"/>
</dbReference>
<dbReference type="SUPFAM" id="SSF55166">
    <property type="entry name" value="Hedgehog/DD-peptidase"/>
    <property type="match status" value="1"/>
</dbReference>
<protein>
    <submittedName>
        <fullName evidence="2">D-alanyl-D-alanine carboxypeptidase family protein</fullName>
    </submittedName>
</protein>
<dbReference type="EMBL" id="JACRWE010000003">
    <property type="protein sequence ID" value="MBC5996732.1"/>
    <property type="molecule type" value="Genomic_DNA"/>
</dbReference>
<evidence type="ECO:0000313" key="2">
    <source>
        <dbReference type="EMBL" id="MBC5996732.1"/>
    </source>
</evidence>
<dbReference type="PANTHER" id="PTHR34385:SF1">
    <property type="entry name" value="PEPTIDOGLYCAN L-ALANYL-D-GLUTAMATE ENDOPEPTIDASE CWLK"/>
    <property type="match status" value="1"/>
</dbReference>
<dbReference type="RefSeq" id="WP_153971285.1">
    <property type="nucleotide sequence ID" value="NZ_JACRWE010000003.1"/>
</dbReference>
<dbReference type="Gene3D" id="3.30.1380.10">
    <property type="match status" value="1"/>
</dbReference>
<dbReference type="InterPro" id="IPR052179">
    <property type="entry name" value="DD-CPase-like"/>
</dbReference>
<accession>A0ABR7JPA3</accession>
<dbReference type="Gene3D" id="3.30.200.180">
    <property type="match status" value="1"/>
</dbReference>
<keyword evidence="2" id="KW-0645">Protease</keyword>
<proteinExistence type="predicted"/>
<gene>
    <name evidence="2" type="ORF">H8923_08160</name>
</gene>
<keyword evidence="2" id="KW-0378">Hydrolase</keyword>
<dbReference type="InterPro" id="IPR003709">
    <property type="entry name" value="VanY-like_core_dom"/>
</dbReference>
<dbReference type="Pfam" id="PF02557">
    <property type="entry name" value="VanY"/>
    <property type="match status" value="1"/>
</dbReference>
<evidence type="ECO:0000259" key="1">
    <source>
        <dbReference type="Pfam" id="PF02557"/>
    </source>
</evidence>
<reference evidence="2 3" key="1">
    <citation type="submission" date="2020-08" db="EMBL/GenBank/DDBJ databases">
        <authorList>
            <person name="Liu C."/>
            <person name="Sun Q."/>
        </authorList>
    </citation>
    <scope>NUCLEOTIDE SEQUENCE [LARGE SCALE GENOMIC DNA]</scope>
    <source>
        <strain evidence="2 3">NSJ-18</strain>
    </source>
</reference>
<dbReference type="GO" id="GO:0004180">
    <property type="term" value="F:carboxypeptidase activity"/>
    <property type="evidence" value="ECO:0007669"/>
    <property type="project" value="UniProtKB-KW"/>
</dbReference>